<keyword evidence="4" id="KW-0808">Transferase</keyword>
<dbReference type="SMART" id="SM00220">
    <property type="entry name" value="S_TKc"/>
    <property type="match status" value="1"/>
</dbReference>
<reference evidence="6 7" key="1">
    <citation type="submission" date="2016-03" db="EMBL/GenBank/DDBJ databases">
        <title>Choanephora cucurbitarum.</title>
        <authorList>
            <person name="Min B."/>
            <person name="Park H."/>
            <person name="Park J.-H."/>
            <person name="Shin H.-D."/>
            <person name="Choi I.-G."/>
        </authorList>
    </citation>
    <scope>NUCLEOTIDE SEQUENCE [LARGE SCALE GENOMIC DNA]</scope>
    <source>
        <strain evidence="6 7">KUS-F28377</strain>
    </source>
</reference>
<dbReference type="FunFam" id="1.10.510.10:FF:000571">
    <property type="entry name" value="Maternal embryonic leucine zipper kinase"/>
    <property type="match status" value="1"/>
</dbReference>
<dbReference type="InterPro" id="IPR011009">
    <property type="entry name" value="Kinase-like_dom_sf"/>
</dbReference>
<dbReference type="InParanoid" id="A0A1C7NH84"/>
<dbReference type="GO" id="GO:0004674">
    <property type="term" value="F:protein serine/threonine kinase activity"/>
    <property type="evidence" value="ECO:0007669"/>
    <property type="project" value="UniProtKB-KW"/>
</dbReference>
<dbReference type="GO" id="GO:0005524">
    <property type="term" value="F:ATP binding"/>
    <property type="evidence" value="ECO:0007669"/>
    <property type="project" value="UniProtKB-UniRule"/>
</dbReference>
<feature type="domain" description="Protein kinase" evidence="5">
    <location>
        <begin position="22"/>
        <end position="284"/>
    </location>
</feature>
<dbReference type="GO" id="GO:0005737">
    <property type="term" value="C:cytoplasm"/>
    <property type="evidence" value="ECO:0007669"/>
    <property type="project" value="TreeGrafter"/>
</dbReference>
<dbReference type="InterPro" id="IPR017441">
    <property type="entry name" value="Protein_kinase_ATP_BS"/>
</dbReference>
<dbReference type="Pfam" id="PF00069">
    <property type="entry name" value="Pkinase"/>
    <property type="match status" value="1"/>
</dbReference>
<dbReference type="EMBL" id="LUGH01000158">
    <property type="protein sequence ID" value="OBZ88350.1"/>
    <property type="molecule type" value="Genomic_DNA"/>
</dbReference>
<dbReference type="PANTHER" id="PTHR24346:SF30">
    <property type="entry name" value="MATERNAL EMBRYONIC LEUCINE ZIPPER KINASE"/>
    <property type="match status" value="1"/>
</dbReference>
<feature type="binding site" evidence="3">
    <location>
        <position position="51"/>
    </location>
    <ligand>
        <name>ATP</name>
        <dbReference type="ChEBI" id="CHEBI:30616"/>
    </ligand>
</feature>
<accession>A0A1C7NH84</accession>
<evidence type="ECO:0000256" key="1">
    <source>
        <dbReference type="ARBA" id="ARBA00022741"/>
    </source>
</evidence>
<dbReference type="AlphaFoldDB" id="A0A1C7NH84"/>
<organism evidence="6 7">
    <name type="scientific">Choanephora cucurbitarum</name>
    <dbReference type="NCBI Taxonomy" id="101091"/>
    <lineage>
        <taxon>Eukaryota</taxon>
        <taxon>Fungi</taxon>
        <taxon>Fungi incertae sedis</taxon>
        <taxon>Mucoromycota</taxon>
        <taxon>Mucoromycotina</taxon>
        <taxon>Mucoromycetes</taxon>
        <taxon>Mucorales</taxon>
        <taxon>Mucorineae</taxon>
        <taxon>Choanephoraceae</taxon>
        <taxon>Choanephoroideae</taxon>
        <taxon>Choanephora</taxon>
    </lineage>
</organism>
<keyword evidence="2 3" id="KW-0067">ATP-binding</keyword>
<keyword evidence="7" id="KW-1185">Reference proteome</keyword>
<keyword evidence="4" id="KW-0723">Serine/threonine-protein kinase</keyword>
<evidence type="ECO:0000259" key="5">
    <source>
        <dbReference type="PROSITE" id="PS50011"/>
    </source>
</evidence>
<keyword evidence="4" id="KW-0418">Kinase</keyword>
<evidence type="ECO:0000256" key="3">
    <source>
        <dbReference type="PROSITE-ProRule" id="PRU10141"/>
    </source>
</evidence>
<evidence type="ECO:0000313" key="7">
    <source>
        <dbReference type="Proteomes" id="UP000093000"/>
    </source>
</evidence>
<dbReference type="PROSITE" id="PS00107">
    <property type="entry name" value="PROTEIN_KINASE_ATP"/>
    <property type="match status" value="1"/>
</dbReference>
<dbReference type="STRING" id="101091.A0A1C7NH84"/>
<sequence>MALSLNWDQLSDSMVDKRIQSYQLLEELGRGTYGCLFLGQSLVDNHYVAIKVLSKRGLDPTQLQLQQLELDIQHQLNHPYLLGLEDVVHEEDFIYMIMELCDGGDLFEYVIQNPEREDATIKAFFVQILEAIEYLHGHGIYHRDIKLENILLSSQDTCKVADFGLATRDRFSFEFGCGSTTYLGPEHFATDEDEQDGFDAYDAAASDIWSLGILLLALLFGKNPWNEATEEDMGFAEFKRNPAYLAHSLFPRLSHECTRFLLDHVLCVNPLDRCDIQTMKETFMNLSQLTVMPVDIIPVSHHSTKASYDSAYFSQETVGLSWSDMVEQDLEEEEDDYDEDDDDFEHLTEDEELFIHSQEKESWWL</sequence>
<keyword evidence="1 3" id="KW-0547">Nucleotide-binding</keyword>
<dbReference type="OrthoDB" id="541276at2759"/>
<gene>
    <name evidence="6" type="primary">ran1_4</name>
    <name evidence="6" type="ORF">A0J61_03609</name>
</gene>
<evidence type="ECO:0000313" key="6">
    <source>
        <dbReference type="EMBL" id="OBZ88350.1"/>
    </source>
</evidence>
<proteinExistence type="inferred from homology"/>
<dbReference type="SUPFAM" id="SSF56112">
    <property type="entry name" value="Protein kinase-like (PK-like)"/>
    <property type="match status" value="1"/>
</dbReference>
<dbReference type="InterPro" id="IPR000719">
    <property type="entry name" value="Prot_kinase_dom"/>
</dbReference>
<evidence type="ECO:0000256" key="2">
    <source>
        <dbReference type="ARBA" id="ARBA00022840"/>
    </source>
</evidence>
<dbReference type="Proteomes" id="UP000093000">
    <property type="component" value="Unassembled WGS sequence"/>
</dbReference>
<evidence type="ECO:0000256" key="4">
    <source>
        <dbReference type="RuleBase" id="RU000304"/>
    </source>
</evidence>
<dbReference type="PANTHER" id="PTHR24346">
    <property type="entry name" value="MAP/MICROTUBULE AFFINITY-REGULATING KINASE"/>
    <property type="match status" value="1"/>
</dbReference>
<dbReference type="PROSITE" id="PS50011">
    <property type="entry name" value="PROTEIN_KINASE_DOM"/>
    <property type="match status" value="1"/>
</dbReference>
<dbReference type="PROSITE" id="PS00108">
    <property type="entry name" value="PROTEIN_KINASE_ST"/>
    <property type="match status" value="1"/>
</dbReference>
<comment type="caution">
    <text evidence="6">The sequence shown here is derived from an EMBL/GenBank/DDBJ whole genome shotgun (WGS) entry which is preliminary data.</text>
</comment>
<name>A0A1C7NH84_9FUNG</name>
<dbReference type="Gene3D" id="1.10.510.10">
    <property type="entry name" value="Transferase(Phosphotransferase) domain 1"/>
    <property type="match status" value="1"/>
</dbReference>
<protein>
    <submittedName>
        <fullName evidence="6">Negative regulator of sexual conjugation and meiosis</fullName>
    </submittedName>
</protein>
<dbReference type="GO" id="GO:0035556">
    <property type="term" value="P:intracellular signal transduction"/>
    <property type="evidence" value="ECO:0007669"/>
    <property type="project" value="TreeGrafter"/>
</dbReference>
<dbReference type="InterPro" id="IPR008271">
    <property type="entry name" value="Ser/Thr_kinase_AS"/>
</dbReference>
<comment type="similarity">
    <text evidence="4">Belongs to the protein kinase superfamily.</text>
</comment>